<proteinExistence type="predicted"/>
<dbReference type="AlphaFoldDB" id="A0A6P5ETH5"/>
<dbReference type="PANTHER" id="PTHR44259">
    <property type="entry name" value="OS07G0183000 PROTEIN-RELATED"/>
    <property type="match status" value="1"/>
</dbReference>
<keyword evidence="2" id="KW-1185">Reference proteome</keyword>
<dbReference type="SUPFAM" id="SSF81383">
    <property type="entry name" value="F-box domain"/>
    <property type="match status" value="1"/>
</dbReference>
<accession>A0A6P5ETH5</accession>
<dbReference type="CDD" id="cd09917">
    <property type="entry name" value="F-box_SF"/>
    <property type="match status" value="1"/>
</dbReference>
<dbReference type="Pfam" id="PF00646">
    <property type="entry name" value="F-box"/>
    <property type="match status" value="1"/>
</dbReference>
<dbReference type="PROSITE" id="PS50181">
    <property type="entry name" value="FBOX"/>
    <property type="match status" value="1"/>
</dbReference>
<evidence type="ECO:0000313" key="3">
    <source>
        <dbReference type="RefSeq" id="XP_020086777.1"/>
    </source>
</evidence>
<dbReference type="InterPro" id="IPR005174">
    <property type="entry name" value="KIB1-4_b-propeller"/>
</dbReference>
<dbReference type="PANTHER" id="PTHR44259:SF114">
    <property type="entry name" value="OS06G0707300 PROTEIN"/>
    <property type="match status" value="1"/>
</dbReference>
<dbReference type="SMART" id="SM00256">
    <property type="entry name" value="FBOX"/>
    <property type="match status" value="1"/>
</dbReference>
<evidence type="ECO:0000259" key="1">
    <source>
        <dbReference type="PROSITE" id="PS50181"/>
    </source>
</evidence>
<dbReference type="GeneID" id="109709119"/>
<dbReference type="InterPro" id="IPR036047">
    <property type="entry name" value="F-box-like_dom_sf"/>
</dbReference>
<evidence type="ECO:0000313" key="2">
    <source>
        <dbReference type="Proteomes" id="UP000515123"/>
    </source>
</evidence>
<dbReference type="InterPro" id="IPR050942">
    <property type="entry name" value="F-box_BR-signaling"/>
</dbReference>
<sequence>MKNVGFSASDDDEESGIGPLASLPANVISRIVSMLPATDYAALRCVSRSWRDIVSSIPSAHHRDQLPLLLIPPSYALPDPLLLCRRRRTLGANNPVGPVVRFPCLGDRRILAPPIFPLDVPRDCYRLPSLANTARHVCVGSSYGWLVLLGPSSHISLLNPLTADTITLPPPLSSVSYLFPVRNHDIDEYLLPQGSHRPLHLAALIRVAVLSADPSADPSDCPSSFLLVIILGNDVTFRVVTCGPGNGYATWRHHWLHHHADIAATRMTDLAFHGGLCFAAVRGRYVAVFDFGASPAFQRLLDIRDNDGNYNSPASYAGFLVESEGELLLVKRLGETTAARISIYKLPPIEGDGAIVPVPKDGLRSRALFLGTGNSVSVAARDFSQFVRGNKVYFTDVCCEPGDDRAVFVGRVFESDVAQGSTRRAFGVVEERDVNMWLHLRPVWVTPNLRRRDPQAPRGSISHNNTSIFDSPLKICS</sequence>
<dbReference type="OrthoDB" id="626124at2759"/>
<dbReference type="Pfam" id="PF03478">
    <property type="entry name" value="Beta-prop_KIB1-4"/>
    <property type="match status" value="1"/>
</dbReference>
<feature type="domain" description="F-box" evidence="1">
    <location>
        <begin position="17"/>
        <end position="65"/>
    </location>
</feature>
<dbReference type="InterPro" id="IPR001810">
    <property type="entry name" value="F-box_dom"/>
</dbReference>
<dbReference type="Gene3D" id="1.20.1280.50">
    <property type="match status" value="1"/>
</dbReference>
<reference evidence="2" key="1">
    <citation type="journal article" date="2015" name="Nat. Genet.">
        <title>The pineapple genome and the evolution of CAM photosynthesis.</title>
        <authorList>
            <person name="Ming R."/>
            <person name="VanBuren R."/>
            <person name="Wai C.M."/>
            <person name="Tang H."/>
            <person name="Schatz M.C."/>
            <person name="Bowers J.E."/>
            <person name="Lyons E."/>
            <person name="Wang M.L."/>
            <person name="Chen J."/>
            <person name="Biggers E."/>
            <person name="Zhang J."/>
            <person name="Huang L."/>
            <person name="Zhang L."/>
            <person name="Miao W."/>
            <person name="Zhang J."/>
            <person name="Ye Z."/>
            <person name="Miao C."/>
            <person name="Lin Z."/>
            <person name="Wang H."/>
            <person name="Zhou H."/>
            <person name="Yim W.C."/>
            <person name="Priest H.D."/>
            <person name="Zheng C."/>
            <person name="Woodhouse M."/>
            <person name="Edger P.P."/>
            <person name="Guyot R."/>
            <person name="Guo H.B."/>
            <person name="Guo H."/>
            <person name="Zheng G."/>
            <person name="Singh R."/>
            <person name="Sharma A."/>
            <person name="Min X."/>
            <person name="Zheng Y."/>
            <person name="Lee H."/>
            <person name="Gurtowski J."/>
            <person name="Sedlazeck F.J."/>
            <person name="Harkess A."/>
            <person name="McKain M.R."/>
            <person name="Liao Z."/>
            <person name="Fang J."/>
            <person name="Liu J."/>
            <person name="Zhang X."/>
            <person name="Zhang Q."/>
            <person name="Hu W."/>
            <person name="Qin Y."/>
            <person name="Wang K."/>
            <person name="Chen L.Y."/>
            <person name="Shirley N."/>
            <person name="Lin Y.R."/>
            <person name="Liu L.Y."/>
            <person name="Hernandez A.G."/>
            <person name="Wright C.L."/>
            <person name="Bulone V."/>
            <person name="Tuskan G.A."/>
            <person name="Heath K."/>
            <person name="Zee F."/>
            <person name="Moore P.H."/>
            <person name="Sunkar R."/>
            <person name="Leebens-Mack J.H."/>
            <person name="Mockler T."/>
            <person name="Bennetzen J.L."/>
            <person name="Freeling M."/>
            <person name="Sankoff D."/>
            <person name="Paterson A.H."/>
            <person name="Zhu X."/>
            <person name="Yang X."/>
            <person name="Smith J.A."/>
            <person name="Cushman J.C."/>
            <person name="Paull R.E."/>
            <person name="Yu Q."/>
        </authorList>
    </citation>
    <scope>NUCLEOTIDE SEQUENCE [LARGE SCALE GENOMIC DNA]</scope>
    <source>
        <strain evidence="2">cv. F153</strain>
    </source>
</reference>
<organism evidence="2 3">
    <name type="scientific">Ananas comosus</name>
    <name type="common">Pineapple</name>
    <name type="synonym">Ananas ananas</name>
    <dbReference type="NCBI Taxonomy" id="4615"/>
    <lineage>
        <taxon>Eukaryota</taxon>
        <taxon>Viridiplantae</taxon>
        <taxon>Streptophyta</taxon>
        <taxon>Embryophyta</taxon>
        <taxon>Tracheophyta</taxon>
        <taxon>Spermatophyta</taxon>
        <taxon>Magnoliopsida</taxon>
        <taxon>Liliopsida</taxon>
        <taxon>Poales</taxon>
        <taxon>Bromeliaceae</taxon>
        <taxon>Bromelioideae</taxon>
        <taxon>Ananas</taxon>
    </lineage>
</organism>
<protein>
    <submittedName>
        <fullName evidence="3">Uncharacterized protein LOC109709119</fullName>
    </submittedName>
</protein>
<gene>
    <name evidence="3" type="primary">LOC109709119</name>
</gene>
<name>A0A6P5ETH5_ANACO</name>
<dbReference type="Proteomes" id="UP000515123">
    <property type="component" value="Linkage group 4"/>
</dbReference>
<reference evidence="3" key="2">
    <citation type="submission" date="2025-08" db="UniProtKB">
        <authorList>
            <consortium name="RefSeq"/>
        </authorList>
    </citation>
    <scope>IDENTIFICATION</scope>
    <source>
        <tissue evidence="3">Leaf</tissue>
    </source>
</reference>
<dbReference type="RefSeq" id="XP_020086777.1">
    <property type="nucleotide sequence ID" value="XM_020231188.1"/>
</dbReference>